<dbReference type="Pfam" id="PF13460">
    <property type="entry name" value="NAD_binding_10"/>
    <property type="match status" value="1"/>
</dbReference>
<sequence length="305" mass="32579">MNDRTDLPGHHDLPRLPRLPLLVTGATGVLGREVLRHARSTGSPVHALTRRAAFPTAAPDTPAPDTPALDTPASDTPTPDSTDPATADPATTPAPHWHTGDLTTGTGLDEALTGIDTVIHCASDPRHPGNDLPAFRHLVDAARRAGVRHLVNISIVGVDRIPMRYYRIKLRGEELLAASGLGWTNLRATQFPQLLDGMLGSLAKLPLLPMVSRTPVQPVHPAEVAARLVELALGDPVGHAPDFAGPETRPATDLAADWLRAEGRHRRVLPVHLPGRAGRALRAGALTAPQNAYGSRTWAEYLAER</sequence>
<dbReference type="AlphaFoldDB" id="A0A9W6UZV1"/>
<name>A0A9W6UZV1_9ACTN</name>
<dbReference type="Gene3D" id="3.40.50.720">
    <property type="entry name" value="NAD(P)-binding Rossmann-like Domain"/>
    <property type="match status" value="1"/>
</dbReference>
<evidence type="ECO:0000259" key="2">
    <source>
        <dbReference type="Pfam" id="PF13460"/>
    </source>
</evidence>
<dbReference type="SUPFAM" id="SSF51735">
    <property type="entry name" value="NAD(P)-binding Rossmann-fold domains"/>
    <property type="match status" value="1"/>
</dbReference>
<dbReference type="InterPro" id="IPR016040">
    <property type="entry name" value="NAD(P)-bd_dom"/>
</dbReference>
<dbReference type="Proteomes" id="UP001165041">
    <property type="component" value="Unassembled WGS sequence"/>
</dbReference>
<proteinExistence type="predicted"/>
<feature type="compositionally biased region" description="Low complexity" evidence="1">
    <location>
        <begin position="66"/>
        <end position="105"/>
    </location>
</feature>
<accession>A0A9W6UZV1</accession>
<dbReference type="PANTHER" id="PTHR12126">
    <property type="entry name" value="NADH-UBIQUINONE OXIDOREDUCTASE 39 KDA SUBUNIT-RELATED"/>
    <property type="match status" value="1"/>
</dbReference>
<dbReference type="PANTHER" id="PTHR12126:SF11">
    <property type="entry name" value="NADH DEHYDROGENASE [UBIQUINONE] 1 ALPHA SUBCOMPLEX SUBUNIT 9, MITOCHONDRIAL"/>
    <property type="match status" value="1"/>
</dbReference>
<feature type="region of interest" description="Disordered" evidence="1">
    <location>
        <begin position="55"/>
        <end position="105"/>
    </location>
</feature>
<dbReference type="EMBL" id="BSSA01000006">
    <property type="protein sequence ID" value="GLW70084.1"/>
    <property type="molecule type" value="Genomic_DNA"/>
</dbReference>
<comment type="caution">
    <text evidence="3">The sequence shown here is derived from an EMBL/GenBank/DDBJ whole genome shotgun (WGS) entry which is preliminary data.</text>
</comment>
<dbReference type="InterPro" id="IPR036291">
    <property type="entry name" value="NAD(P)-bd_dom_sf"/>
</dbReference>
<gene>
    <name evidence="3" type="ORF">Kpho02_23830</name>
</gene>
<evidence type="ECO:0000256" key="1">
    <source>
        <dbReference type="SAM" id="MobiDB-lite"/>
    </source>
</evidence>
<dbReference type="InterPro" id="IPR051207">
    <property type="entry name" value="ComplexI_NDUFA9_subunit"/>
</dbReference>
<reference evidence="3" key="1">
    <citation type="submission" date="2023-02" db="EMBL/GenBank/DDBJ databases">
        <title>Kitasatospora phosalacinea NBRC 14627.</title>
        <authorList>
            <person name="Ichikawa N."/>
            <person name="Sato H."/>
            <person name="Tonouchi N."/>
        </authorList>
    </citation>
    <scope>NUCLEOTIDE SEQUENCE</scope>
    <source>
        <strain evidence="3">NBRC 14627</strain>
    </source>
</reference>
<evidence type="ECO:0000313" key="3">
    <source>
        <dbReference type="EMBL" id="GLW70084.1"/>
    </source>
</evidence>
<feature type="domain" description="NAD(P)-binding" evidence="2">
    <location>
        <begin position="93"/>
        <end position="191"/>
    </location>
</feature>
<evidence type="ECO:0000313" key="4">
    <source>
        <dbReference type="Proteomes" id="UP001165041"/>
    </source>
</evidence>
<dbReference type="RefSeq" id="WP_285735928.1">
    <property type="nucleotide sequence ID" value="NZ_BSSA01000006.1"/>
</dbReference>
<organism evidence="3 4">
    <name type="scientific">Kitasatospora phosalacinea</name>
    <dbReference type="NCBI Taxonomy" id="2065"/>
    <lineage>
        <taxon>Bacteria</taxon>
        <taxon>Bacillati</taxon>
        <taxon>Actinomycetota</taxon>
        <taxon>Actinomycetes</taxon>
        <taxon>Kitasatosporales</taxon>
        <taxon>Streptomycetaceae</taxon>
        <taxon>Kitasatospora</taxon>
    </lineage>
</organism>
<dbReference type="GO" id="GO:0044877">
    <property type="term" value="F:protein-containing complex binding"/>
    <property type="evidence" value="ECO:0007669"/>
    <property type="project" value="TreeGrafter"/>
</dbReference>
<protein>
    <recommendedName>
        <fullName evidence="2">NAD(P)-binding domain-containing protein</fullName>
    </recommendedName>
</protein>